<evidence type="ECO:0000256" key="1">
    <source>
        <dbReference type="ARBA" id="ARBA00005868"/>
    </source>
</evidence>
<dbReference type="InterPro" id="IPR017871">
    <property type="entry name" value="ABC_transporter-like_CS"/>
</dbReference>
<dbReference type="InterPro" id="IPR003593">
    <property type="entry name" value="AAA+_ATPase"/>
</dbReference>
<evidence type="ECO:0000256" key="10">
    <source>
        <dbReference type="ARBA" id="ARBA00022884"/>
    </source>
</evidence>
<dbReference type="PANTHER" id="PTHR43858">
    <property type="entry name" value="ENERGY-DEPENDENT TRANSLATIONAL THROTTLE PROTEIN ETTA"/>
    <property type="match status" value="1"/>
</dbReference>
<dbReference type="Proteomes" id="UP000228948">
    <property type="component" value="Chromosome"/>
</dbReference>
<dbReference type="AlphaFoldDB" id="A0A2K8KJ77"/>
<feature type="domain" description="ABC transporter" evidence="13">
    <location>
        <begin position="8"/>
        <end position="255"/>
    </location>
</feature>
<protein>
    <recommendedName>
        <fullName evidence="12">Energy-dependent translational throttle protein EttA</fullName>
        <ecNumber evidence="12">3.6.1.-</ecNumber>
    </recommendedName>
    <alternativeName>
        <fullName evidence="12">Translational regulatory factor EttA</fullName>
    </alternativeName>
</protein>
<dbReference type="RefSeq" id="WP_071481389.1">
    <property type="nucleotide sequence ID" value="NZ_CP024899.1"/>
</dbReference>
<dbReference type="FunFam" id="3.40.50.300:FF:000011">
    <property type="entry name" value="Putative ABC transporter ATP-binding component"/>
    <property type="match status" value="1"/>
</dbReference>
<dbReference type="Pfam" id="PF00005">
    <property type="entry name" value="ABC_tran"/>
    <property type="match status" value="2"/>
</dbReference>
<comment type="subcellular location">
    <subcellularLocation>
        <location evidence="12">Cytoplasm</location>
    </subcellularLocation>
    <text evidence="12">Associates with ribosomes and polysomes.</text>
</comment>
<keyword evidence="8 12" id="KW-0067">ATP-binding</keyword>
<dbReference type="GO" id="GO:0043022">
    <property type="term" value="F:ribosome binding"/>
    <property type="evidence" value="ECO:0007669"/>
    <property type="project" value="UniProtKB-UniRule"/>
</dbReference>
<keyword evidence="9 12" id="KW-0810">Translation regulation</keyword>
<evidence type="ECO:0000256" key="7">
    <source>
        <dbReference type="ARBA" id="ARBA00022801"/>
    </source>
</evidence>
<dbReference type="NCBIfam" id="TIGR03719">
    <property type="entry name" value="ABC_ABC_ChvD"/>
    <property type="match status" value="1"/>
</dbReference>
<dbReference type="GO" id="GO:0000049">
    <property type="term" value="F:tRNA binding"/>
    <property type="evidence" value="ECO:0007669"/>
    <property type="project" value="UniProtKB-UniRule"/>
</dbReference>
<dbReference type="GO" id="GO:0045900">
    <property type="term" value="P:negative regulation of translational elongation"/>
    <property type="evidence" value="ECO:0007669"/>
    <property type="project" value="UniProtKB-UniRule"/>
</dbReference>
<dbReference type="GO" id="GO:0019843">
    <property type="term" value="F:rRNA binding"/>
    <property type="evidence" value="ECO:0007669"/>
    <property type="project" value="UniProtKB-UniRule"/>
</dbReference>
<keyword evidence="2 12" id="KW-0963">Cytoplasm</keyword>
<evidence type="ECO:0000256" key="8">
    <source>
        <dbReference type="ARBA" id="ARBA00022840"/>
    </source>
</evidence>
<feature type="domain" description="ABC transporter" evidence="13">
    <location>
        <begin position="320"/>
        <end position="546"/>
    </location>
</feature>
<evidence type="ECO:0000256" key="3">
    <source>
        <dbReference type="ARBA" id="ARBA00022555"/>
    </source>
</evidence>
<keyword evidence="5 12" id="KW-0677">Repeat</keyword>
<dbReference type="EC" id="3.6.1.-" evidence="12"/>
<keyword evidence="11 12" id="KW-0648">Protein biosynthesis</keyword>
<dbReference type="STRING" id="441209.GCA_001870665_02736"/>
<name>A0A2K8KJ77_9RHOB</name>
<dbReference type="NCBIfam" id="NF008775">
    <property type="entry name" value="PRK11819.1"/>
    <property type="match status" value="1"/>
</dbReference>
<comment type="domain">
    <text evidence="12">The P-site tRNA interaction motif (PtIM domain) probably interacts with the P-site tRNA(fMet) as well as the 23S rRNA.</text>
</comment>
<reference evidence="14 15" key="1">
    <citation type="submission" date="2017-11" db="EMBL/GenBank/DDBJ databases">
        <title>Revised Sequence and Annotation of the Rhodobaca barguzinensis strain alga05 Genome.</title>
        <authorList>
            <person name="Kopejtka K."/>
            <person name="Tomasch J.M."/>
            <person name="Bunk B."/>
            <person name="Koblizek M."/>
        </authorList>
    </citation>
    <scope>NUCLEOTIDE SEQUENCE [LARGE SCALE GENOMIC DNA]</scope>
    <source>
        <strain evidence="15">alga05</strain>
    </source>
</reference>
<dbReference type="InterPro" id="IPR003439">
    <property type="entry name" value="ABC_transporter-like_ATP-bd"/>
</dbReference>
<comment type="similarity">
    <text evidence="1 12">Belongs to the ABC transporter superfamily. ABCF family. Translational throttle EttA subfamily.</text>
</comment>
<dbReference type="SMART" id="SM00382">
    <property type="entry name" value="AAA"/>
    <property type="match status" value="2"/>
</dbReference>
<evidence type="ECO:0000256" key="4">
    <source>
        <dbReference type="ARBA" id="ARBA00022730"/>
    </source>
</evidence>
<comment type="domain">
    <text evidence="12">The arm domain is inserted in the first ABC transporter domain. Probably contacts ribosomal protein L1.</text>
</comment>
<dbReference type="InterPro" id="IPR032781">
    <property type="entry name" value="ABC_tran_Xtn"/>
</dbReference>
<dbReference type="InterPro" id="IPR027417">
    <property type="entry name" value="P-loop_NTPase"/>
</dbReference>
<evidence type="ECO:0000256" key="2">
    <source>
        <dbReference type="ARBA" id="ARBA00022490"/>
    </source>
</evidence>
<feature type="binding site" evidence="12">
    <location>
        <begin position="352"/>
        <end position="359"/>
    </location>
    <ligand>
        <name>ATP</name>
        <dbReference type="ChEBI" id="CHEBI:30616"/>
        <label>2</label>
    </ligand>
</feature>
<comment type="catalytic activity">
    <reaction evidence="12">
        <text>ATP + H2O = ADP + phosphate + H(+)</text>
        <dbReference type="Rhea" id="RHEA:13065"/>
        <dbReference type="ChEBI" id="CHEBI:15377"/>
        <dbReference type="ChEBI" id="CHEBI:15378"/>
        <dbReference type="ChEBI" id="CHEBI:30616"/>
        <dbReference type="ChEBI" id="CHEBI:43474"/>
        <dbReference type="ChEBI" id="CHEBI:456216"/>
    </reaction>
</comment>
<sequence>MASNQFVYFMDGVSKTYPGGKKCFENIRLNFLPGVKIGVVGVNGAGKSTLLRIMAGQDKDFTGEAWAAKGARVGYLPQEPQLDESLDVRGNVMLGVAEKQAKLERYNELAMNYSDETAEEMAALQDQIDAENLWDLDSQIDVAMEALRCPPDDAAVTNLSGGEKRRVALCKLLLEAPDMLLLDEPTNHLDAETIAWLQQHLIDYKGTILIVTHDRYFLDDITGWILELDRGRGIPYEGNYSSWLEQKAKRLAQEAREDKARQKSLERELEWIRAGAKARQTKSKARIQAYEEKAGQSEREKVGRAQIIIPNGPRLGAKVIEIENLKKGYGDRLLIEDLSFALPPGGIVGVIGPNGAGKSTLFRMLTGQEQPDSGTVEFGDTVKLSYVDQSRDALDANKTVWEEISDGLDVIMLGDAEVNSRAYVGAFNFKGGDQQKKVGLLSGGERNRVHMAKLLRSGGNVLLLDEPTNDLDVETLQALEAALEDFAGCAVIISHDRFFLDRLCTHILAFEGEAHVEWFEGNFAAYEEDKKRRLGPDALEPKRVKYKKFTR</sequence>
<evidence type="ECO:0000313" key="14">
    <source>
        <dbReference type="EMBL" id="ATX66928.1"/>
    </source>
</evidence>
<dbReference type="HAMAP" id="MF_00847">
    <property type="entry name" value="EttA"/>
    <property type="match status" value="1"/>
</dbReference>
<feature type="region of interest" description="PtIM" evidence="12">
    <location>
        <begin position="238"/>
        <end position="318"/>
    </location>
</feature>
<dbReference type="FunFam" id="3.40.50.300:FF:000183">
    <property type="entry name" value="ABC transporter ATP-binding protein yjjK"/>
    <property type="match status" value="1"/>
</dbReference>
<keyword evidence="4 12" id="KW-0699">rRNA-binding</keyword>
<comment type="caution">
    <text evidence="12">Lacks conserved residue(s) required for the propagation of feature annotation.</text>
</comment>
<organism evidence="14 15">
    <name type="scientific">Roseinatronobacter bogoriensis subsp. barguzinensis</name>
    <dbReference type="NCBI Taxonomy" id="441209"/>
    <lineage>
        <taxon>Bacteria</taxon>
        <taxon>Pseudomonadati</taxon>
        <taxon>Pseudomonadota</taxon>
        <taxon>Alphaproteobacteria</taxon>
        <taxon>Rhodobacterales</taxon>
        <taxon>Paracoccaceae</taxon>
        <taxon>Roseinatronobacter</taxon>
    </lineage>
</organism>
<dbReference type="Gene3D" id="3.40.50.300">
    <property type="entry name" value="P-loop containing nucleotide triphosphate hydrolases"/>
    <property type="match status" value="2"/>
</dbReference>
<evidence type="ECO:0000256" key="9">
    <source>
        <dbReference type="ARBA" id="ARBA00022845"/>
    </source>
</evidence>
<proteinExistence type="inferred from homology"/>
<keyword evidence="3 12" id="KW-0820">tRNA-binding</keyword>
<comment type="function">
    <text evidence="12">A translation factor that gates the progression of the 70S ribosomal initiation complex (IC, containing tRNA(fMet) in the P-site) into the translation elongation cycle by using a mechanism sensitive to the ATP/ADP ratio. Binds to the 70S ribosome E-site where it modulates the state of the translating ribosome during subunit translocation. ATP hydrolysis probably frees it from the ribosome, which can enter the elongation phase.</text>
</comment>
<evidence type="ECO:0000256" key="5">
    <source>
        <dbReference type="ARBA" id="ARBA00022737"/>
    </source>
</evidence>
<dbReference type="GO" id="GO:0005524">
    <property type="term" value="F:ATP binding"/>
    <property type="evidence" value="ECO:0007669"/>
    <property type="project" value="UniProtKB-UniRule"/>
</dbReference>
<dbReference type="SUPFAM" id="SSF52540">
    <property type="entry name" value="P-loop containing nucleoside triphosphate hydrolases"/>
    <property type="match status" value="2"/>
</dbReference>
<gene>
    <name evidence="12" type="primary">ettA</name>
    <name evidence="14" type="ORF">BG454_14765</name>
</gene>
<evidence type="ECO:0000313" key="15">
    <source>
        <dbReference type="Proteomes" id="UP000228948"/>
    </source>
</evidence>
<dbReference type="OrthoDB" id="9808609at2"/>
<dbReference type="EMBL" id="CP024899">
    <property type="protein sequence ID" value="ATX66928.1"/>
    <property type="molecule type" value="Genomic_DNA"/>
</dbReference>
<keyword evidence="6 12" id="KW-0547">Nucleotide-binding</keyword>
<dbReference type="InterPro" id="IPR022374">
    <property type="entry name" value="EttA"/>
</dbReference>
<dbReference type="PANTHER" id="PTHR43858:SF1">
    <property type="entry name" value="ABC TRANSPORTER-RELATED PROTEIN"/>
    <property type="match status" value="1"/>
</dbReference>
<accession>A0A2K8KJ77</accession>
<comment type="subunit">
    <text evidence="12">Monomer. Probably contacts ribosomal proteins L1, L5, L33 and S7, the 16S and 23S rRNA and the P-site containing tRNA(fMet).</text>
</comment>
<dbReference type="GO" id="GO:0006412">
    <property type="term" value="P:translation"/>
    <property type="evidence" value="ECO:0007669"/>
    <property type="project" value="UniProtKB-KW"/>
</dbReference>
<keyword evidence="10 12" id="KW-0694">RNA-binding</keyword>
<dbReference type="KEGG" id="rbg:BG454_14765"/>
<dbReference type="PROSITE" id="PS50893">
    <property type="entry name" value="ABC_TRANSPORTER_2"/>
    <property type="match status" value="2"/>
</dbReference>
<keyword evidence="7 12" id="KW-0378">Hydrolase</keyword>
<evidence type="ECO:0000256" key="6">
    <source>
        <dbReference type="ARBA" id="ARBA00022741"/>
    </source>
</evidence>
<dbReference type="GO" id="GO:0016887">
    <property type="term" value="F:ATP hydrolysis activity"/>
    <property type="evidence" value="ECO:0007669"/>
    <property type="project" value="UniProtKB-UniRule"/>
</dbReference>
<evidence type="ECO:0000256" key="11">
    <source>
        <dbReference type="ARBA" id="ARBA00022917"/>
    </source>
</evidence>
<dbReference type="Pfam" id="PF12848">
    <property type="entry name" value="ABC_tran_Xtn"/>
    <property type="match status" value="1"/>
</dbReference>
<keyword evidence="15" id="KW-1185">Reference proteome</keyword>
<evidence type="ECO:0000259" key="13">
    <source>
        <dbReference type="PROSITE" id="PS50893"/>
    </source>
</evidence>
<dbReference type="CDD" id="cd03221">
    <property type="entry name" value="ABCF_EF-3"/>
    <property type="match status" value="2"/>
</dbReference>
<dbReference type="PROSITE" id="PS00211">
    <property type="entry name" value="ABC_TRANSPORTER_1"/>
    <property type="match status" value="1"/>
</dbReference>
<evidence type="ECO:0000256" key="12">
    <source>
        <dbReference type="HAMAP-Rule" id="MF_00847"/>
    </source>
</evidence>
<feature type="binding site" evidence="12">
    <location>
        <begin position="41"/>
        <end position="48"/>
    </location>
    <ligand>
        <name>ATP</name>
        <dbReference type="ChEBI" id="CHEBI:30616"/>
        <label>1</label>
    </ligand>
</feature>
<dbReference type="GO" id="GO:0005737">
    <property type="term" value="C:cytoplasm"/>
    <property type="evidence" value="ECO:0007669"/>
    <property type="project" value="UniProtKB-SubCell"/>
</dbReference>